<dbReference type="InterPro" id="IPR012451">
    <property type="entry name" value="DUF1656"/>
</dbReference>
<dbReference type="RefSeq" id="WP_145753891.1">
    <property type="nucleotide sequence ID" value="NZ_VITN01000028.1"/>
</dbReference>
<dbReference type="Pfam" id="PF07869">
    <property type="entry name" value="DUF1656"/>
    <property type="match status" value="1"/>
</dbReference>
<reference evidence="6 7" key="1">
    <citation type="submission" date="2019-06" db="EMBL/GenBank/DDBJ databases">
        <title>Genomic Encyclopedia of Type Strains, Phase IV (KMG-V): Genome sequencing to study the core and pangenomes of soil and plant-associated prokaryotes.</title>
        <authorList>
            <person name="Whitman W."/>
        </authorList>
    </citation>
    <scope>NUCLEOTIDE SEQUENCE [LARGE SCALE GENOMIC DNA]</scope>
    <source>
        <strain evidence="6 7">BR 11880</strain>
    </source>
</reference>
<protein>
    <submittedName>
        <fullName evidence="6">Uncharacterized protein DUF1656</fullName>
    </submittedName>
</protein>
<keyword evidence="4 5" id="KW-0472">Membrane</keyword>
<evidence type="ECO:0000256" key="5">
    <source>
        <dbReference type="SAM" id="Phobius"/>
    </source>
</evidence>
<evidence type="ECO:0000256" key="3">
    <source>
        <dbReference type="ARBA" id="ARBA00022989"/>
    </source>
</evidence>
<accession>A0A560ER16</accession>
<feature type="transmembrane region" description="Helical" evidence="5">
    <location>
        <begin position="47"/>
        <end position="67"/>
    </location>
</feature>
<comment type="caution">
    <text evidence="6">The sequence shown here is derived from an EMBL/GenBank/DDBJ whole genome shotgun (WGS) entry which is preliminary data.</text>
</comment>
<keyword evidence="1" id="KW-1003">Cell membrane</keyword>
<name>A0A560ER16_9PROT</name>
<keyword evidence="2 5" id="KW-0812">Transmembrane</keyword>
<evidence type="ECO:0000313" key="7">
    <source>
        <dbReference type="Proteomes" id="UP000319859"/>
    </source>
</evidence>
<evidence type="ECO:0000256" key="2">
    <source>
        <dbReference type="ARBA" id="ARBA00022692"/>
    </source>
</evidence>
<evidence type="ECO:0000256" key="4">
    <source>
        <dbReference type="ARBA" id="ARBA00023136"/>
    </source>
</evidence>
<organism evidence="6 7">
    <name type="scientific">Nitrospirillum amazonense</name>
    <dbReference type="NCBI Taxonomy" id="28077"/>
    <lineage>
        <taxon>Bacteria</taxon>
        <taxon>Pseudomonadati</taxon>
        <taxon>Pseudomonadota</taxon>
        <taxon>Alphaproteobacteria</taxon>
        <taxon>Rhodospirillales</taxon>
        <taxon>Azospirillaceae</taxon>
        <taxon>Nitrospirillum</taxon>
    </lineage>
</organism>
<proteinExistence type="predicted"/>
<dbReference type="AlphaFoldDB" id="A0A560ER16"/>
<dbReference type="Proteomes" id="UP000319859">
    <property type="component" value="Unassembled WGS sequence"/>
</dbReference>
<sequence length="71" mass="7936">MIGEMDIHGVFVSPLLVWGVVAFLISMAVRWGLRLVGAYRLVWHRPLFDLAIYVIVLGGVAAVFTHYTSHP</sequence>
<keyword evidence="3 5" id="KW-1133">Transmembrane helix</keyword>
<gene>
    <name evidence="6" type="ORF">FBZ89_1288</name>
</gene>
<dbReference type="OrthoDB" id="7021192at2"/>
<feature type="transmembrane region" description="Helical" evidence="5">
    <location>
        <begin position="15"/>
        <end position="35"/>
    </location>
</feature>
<evidence type="ECO:0000313" key="6">
    <source>
        <dbReference type="EMBL" id="TWB11821.1"/>
    </source>
</evidence>
<dbReference type="EMBL" id="VITN01000028">
    <property type="protein sequence ID" value="TWB11821.1"/>
    <property type="molecule type" value="Genomic_DNA"/>
</dbReference>
<evidence type="ECO:0000256" key="1">
    <source>
        <dbReference type="ARBA" id="ARBA00022475"/>
    </source>
</evidence>